<dbReference type="PROSITE" id="PS51998">
    <property type="entry name" value="DEK_C"/>
    <property type="match status" value="1"/>
</dbReference>
<protein>
    <recommendedName>
        <fullName evidence="2">DEK-C domain-containing protein</fullName>
    </recommendedName>
</protein>
<dbReference type="Gene3D" id="1.10.10.60">
    <property type="entry name" value="Homeodomain-like"/>
    <property type="match status" value="1"/>
</dbReference>
<feature type="non-terminal residue" evidence="3">
    <location>
        <position position="1"/>
    </location>
</feature>
<dbReference type="EMBL" id="HACG01041412">
    <property type="protein sequence ID" value="CEK88277.1"/>
    <property type="molecule type" value="Transcribed_RNA"/>
</dbReference>
<proteinExistence type="predicted"/>
<dbReference type="Pfam" id="PF08766">
    <property type="entry name" value="DEK_C"/>
    <property type="match status" value="1"/>
</dbReference>
<feature type="domain" description="DEK-C" evidence="2">
    <location>
        <begin position="8"/>
        <end position="63"/>
    </location>
</feature>
<organism evidence="3">
    <name type="scientific">Arion vulgaris</name>
    <dbReference type="NCBI Taxonomy" id="1028688"/>
    <lineage>
        <taxon>Eukaryota</taxon>
        <taxon>Metazoa</taxon>
        <taxon>Spiralia</taxon>
        <taxon>Lophotrochozoa</taxon>
        <taxon>Mollusca</taxon>
        <taxon>Gastropoda</taxon>
        <taxon>Heterobranchia</taxon>
        <taxon>Euthyneura</taxon>
        <taxon>Panpulmonata</taxon>
        <taxon>Eupulmonata</taxon>
        <taxon>Stylommatophora</taxon>
        <taxon>Helicina</taxon>
        <taxon>Arionoidea</taxon>
        <taxon>Arionidae</taxon>
        <taxon>Arion</taxon>
    </lineage>
</organism>
<accession>A0A0B7B5V7</accession>
<feature type="compositionally biased region" description="Acidic residues" evidence="1">
    <location>
        <begin position="63"/>
        <end position="85"/>
    </location>
</feature>
<gene>
    <name evidence="3" type="primary">ORF164345</name>
</gene>
<feature type="compositionally biased region" description="Low complexity" evidence="1">
    <location>
        <begin position="110"/>
        <end position="120"/>
    </location>
</feature>
<sequence length="197" mass="22294">LLKIKMAEPSVDKLKKAIKEILKGADLDSLSAKKVRKLLEEKFETDFSERKKEIDKLVMKMIDEDEDDAEEEKAKDEEEDKDDENGVSGGGGDTDAESGDEVPKKKAKKTVSTSSSSSVSKLKKRKSAGKQRTVKIQLCPVSNRWMMKIWPRSCRMKKLVCVDDELQLLSQRKKEKKIQKKRRSLHSTAAHATCLIS</sequence>
<dbReference type="SUPFAM" id="SSF109715">
    <property type="entry name" value="DEK C-terminal domain"/>
    <property type="match status" value="1"/>
</dbReference>
<reference evidence="3" key="1">
    <citation type="submission" date="2014-12" db="EMBL/GenBank/DDBJ databases">
        <title>Insight into the proteome of Arion vulgaris.</title>
        <authorList>
            <person name="Aradska J."/>
            <person name="Bulat T."/>
            <person name="Smidak R."/>
            <person name="Sarate P."/>
            <person name="Gangsoo J."/>
            <person name="Sialana F."/>
            <person name="Bilban M."/>
            <person name="Lubec G."/>
        </authorList>
    </citation>
    <scope>NUCLEOTIDE SEQUENCE</scope>
    <source>
        <tissue evidence="3">Skin</tissue>
    </source>
</reference>
<dbReference type="InterPro" id="IPR014876">
    <property type="entry name" value="DEK_C"/>
</dbReference>
<feature type="region of interest" description="Disordered" evidence="1">
    <location>
        <begin position="59"/>
        <end position="129"/>
    </location>
</feature>
<dbReference type="AlphaFoldDB" id="A0A0B7B5V7"/>
<name>A0A0B7B5V7_9EUPU</name>
<evidence type="ECO:0000259" key="2">
    <source>
        <dbReference type="PROSITE" id="PS51998"/>
    </source>
</evidence>
<evidence type="ECO:0000256" key="1">
    <source>
        <dbReference type="SAM" id="MobiDB-lite"/>
    </source>
</evidence>
<evidence type="ECO:0000313" key="3">
    <source>
        <dbReference type="EMBL" id="CEK88277.1"/>
    </source>
</evidence>